<feature type="domain" description="Transglutaminase-like" evidence="1">
    <location>
        <begin position="5"/>
        <end position="76"/>
    </location>
</feature>
<organism evidence="2">
    <name type="scientific">marine sediment metagenome</name>
    <dbReference type="NCBI Taxonomy" id="412755"/>
    <lineage>
        <taxon>unclassified sequences</taxon>
        <taxon>metagenomes</taxon>
        <taxon>ecological metagenomes</taxon>
    </lineage>
</organism>
<reference evidence="2" key="1">
    <citation type="journal article" date="2014" name="Front. Microbiol.">
        <title>High frequency of phylogenetically diverse reductive dehalogenase-homologous genes in deep subseafloor sedimentary metagenomes.</title>
        <authorList>
            <person name="Kawai M."/>
            <person name="Futagami T."/>
            <person name="Toyoda A."/>
            <person name="Takaki Y."/>
            <person name="Nishi S."/>
            <person name="Hori S."/>
            <person name="Arai W."/>
            <person name="Tsubouchi T."/>
            <person name="Morono Y."/>
            <person name="Uchiyama I."/>
            <person name="Ito T."/>
            <person name="Fujiyama A."/>
            <person name="Inagaki F."/>
            <person name="Takami H."/>
        </authorList>
    </citation>
    <scope>NUCLEOTIDE SEQUENCE</scope>
    <source>
        <strain evidence="2">Expedition CK06-06</strain>
    </source>
</reference>
<dbReference type="SUPFAM" id="SSF54001">
    <property type="entry name" value="Cysteine proteinases"/>
    <property type="match status" value="1"/>
</dbReference>
<dbReference type="InterPro" id="IPR038765">
    <property type="entry name" value="Papain-like_cys_pep_sf"/>
</dbReference>
<name>X1VIY1_9ZZZZ</name>
<sequence>MDSVAFNLLDFVCKNVGYKSDNGEWWGFPSETLAKRTGDCDDSAILLCSLLRNFYPPDRVYVVVDTYRGLGHAWCELDDEILETTYTSARPVSDPQNYHTFAKFNDQETIELWPRAMTQLFQLAHNECQKLTLMAEAQHG</sequence>
<comment type="caution">
    <text evidence="2">The sequence shown here is derived from an EMBL/GenBank/DDBJ whole genome shotgun (WGS) entry which is preliminary data.</text>
</comment>
<dbReference type="EMBL" id="BARW01030007">
    <property type="protein sequence ID" value="GAJ15166.1"/>
    <property type="molecule type" value="Genomic_DNA"/>
</dbReference>
<gene>
    <name evidence="2" type="ORF">S12H4_48086</name>
</gene>
<evidence type="ECO:0000313" key="2">
    <source>
        <dbReference type="EMBL" id="GAJ15166.1"/>
    </source>
</evidence>
<accession>X1VIY1</accession>
<dbReference type="AlphaFoldDB" id="X1VIY1"/>
<proteinExistence type="predicted"/>
<dbReference type="Gene3D" id="3.10.620.30">
    <property type="match status" value="1"/>
</dbReference>
<protein>
    <recommendedName>
        <fullName evidence="1">Transglutaminase-like domain-containing protein</fullName>
    </recommendedName>
</protein>
<dbReference type="InterPro" id="IPR002931">
    <property type="entry name" value="Transglutaminase-like"/>
</dbReference>
<evidence type="ECO:0000259" key="1">
    <source>
        <dbReference type="Pfam" id="PF01841"/>
    </source>
</evidence>
<dbReference type="Pfam" id="PF01841">
    <property type="entry name" value="Transglut_core"/>
    <property type="match status" value="1"/>
</dbReference>